<name>A0A1Q9CYC1_SYMMI</name>
<dbReference type="Proteomes" id="UP000186817">
    <property type="component" value="Unassembled WGS sequence"/>
</dbReference>
<evidence type="ECO:0000313" key="3">
    <source>
        <dbReference type="Proteomes" id="UP000186817"/>
    </source>
</evidence>
<sequence length="287" mass="32307">MPRHWSLPTPGSLEIFEVGRRNIAIGTEGQGLIAACDVVTLPTVSAHCARRDDGKHIEVTREKLFDPRNAACVESKPKQDHERNGYTSFGKNSQSNPDVCADPSVRFSEKSRNWMERRVAEEEDPFQAYYGVSGDVFFWDSAARRPDGMNISVECQSISIHVDDELLAGNVEEKKKVRMIAWDDMTKARNFYNGTAKEKVPENDAMYIFQERVDFGTRKDNGVEMVIALANRRQRGLMAQDSCTSWSGMDWASDSFDVCVRSLTSALLSLEEMPPEAITAHWAARAF</sequence>
<keyword evidence="3" id="KW-1185">Reference proteome</keyword>
<feature type="region of interest" description="Disordered" evidence="1">
    <location>
        <begin position="73"/>
        <end position="104"/>
    </location>
</feature>
<feature type="compositionally biased region" description="Polar residues" evidence="1">
    <location>
        <begin position="85"/>
        <end position="97"/>
    </location>
</feature>
<dbReference type="AlphaFoldDB" id="A0A1Q9CYC1"/>
<reference evidence="2 3" key="1">
    <citation type="submission" date="2016-02" db="EMBL/GenBank/DDBJ databases">
        <title>Genome analysis of coral dinoflagellate symbionts highlights evolutionary adaptations to a symbiotic lifestyle.</title>
        <authorList>
            <person name="Aranda M."/>
            <person name="Li Y."/>
            <person name="Liew Y.J."/>
            <person name="Baumgarten S."/>
            <person name="Simakov O."/>
            <person name="Wilson M."/>
            <person name="Piel J."/>
            <person name="Ashoor H."/>
            <person name="Bougouffa S."/>
            <person name="Bajic V.B."/>
            <person name="Ryu T."/>
            <person name="Ravasi T."/>
            <person name="Bayer T."/>
            <person name="Micklem G."/>
            <person name="Kim H."/>
            <person name="Bhak J."/>
            <person name="Lajeunesse T.C."/>
            <person name="Voolstra C.R."/>
        </authorList>
    </citation>
    <scope>NUCLEOTIDE SEQUENCE [LARGE SCALE GENOMIC DNA]</scope>
    <source>
        <strain evidence="2 3">CCMP2467</strain>
    </source>
</reference>
<feature type="compositionally biased region" description="Basic and acidic residues" evidence="1">
    <location>
        <begin position="75"/>
        <end position="84"/>
    </location>
</feature>
<evidence type="ECO:0000313" key="2">
    <source>
        <dbReference type="EMBL" id="OLP87932.1"/>
    </source>
</evidence>
<comment type="caution">
    <text evidence="2">The sequence shown here is derived from an EMBL/GenBank/DDBJ whole genome shotgun (WGS) entry which is preliminary data.</text>
</comment>
<protein>
    <submittedName>
        <fullName evidence="2">Uncharacterized protein</fullName>
    </submittedName>
</protein>
<proteinExistence type="predicted"/>
<dbReference type="EMBL" id="LSRX01000835">
    <property type="protein sequence ID" value="OLP87932.1"/>
    <property type="molecule type" value="Genomic_DNA"/>
</dbReference>
<organism evidence="2 3">
    <name type="scientific">Symbiodinium microadriaticum</name>
    <name type="common">Dinoflagellate</name>
    <name type="synonym">Zooxanthella microadriatica</name>
    <dbReference type="NCBI Taxonomy" id="2951"/>
    <lineage>
        <taxon>Eukaryota</taxon>
        <taxon>Sar</taxon>
        <taxon>Alveolata</taxon>
        <taxon>Dinophyceae</taxon>
        <taxon>Suessiales</taxon>
        <taxon>Symbiodiniaceae</taxon>
        <taxon>Symbiodinium</taxon>
    </lineage>
</organism>
<accession>A0A1Q9CYC1</accession>
<dbReference type="OrthoDB" id="10288248at2759"/>
<evidence type="ECO:0000256" key="1">
    <source>
        <dbReference type="SAM" id="MobiDB-lite"/>
    </source>
</evidence>
<gene>
    <name evidence="2" type="ORF">AK812_SmicGene30787</name>
</gene>